<dbReference type="InterPro" id="IPR018788">
    <property type="entry name" value="Proteasome_assmbl_chp_3"/>
</dbReference>
<organism evidence="1 2">
    <name type="scientific">Oedothorax gibbosus</name>
    <dbReference type="NCBI Taxonomy" id="931172"/>
    <lineage>
        <taxon>Eukaryota</taxon>
        <taxon>Metazoa</taxon>
        <taxon>Ecdysozoa</taxon>
        <taxon>Arthropoda</taxon>
        <taxon>Chelicerata</taxon>
        <taxon>Arachnida</taxon>
        <taxon>Araneae</taxon>
        <taxon>Araneomorphae</taxon>
        <taxon>Entelegynae</taxon>
        <taxon>Araneoidea</taxon>
        <taxon>Linyphiidae</taxon>
        <taxon>Erigoninae</taxon>
        <taxon>Oedothorax</taxon>
    </lineage>
</organism>
<proteinExistence type="predicted"/>
<dbReference type="InterPro" id="IPR053720">
    <property type="entry name" value="Psm_Assembly_Chaperone"/>
</dbReference>
<gene>
    <name evidence="1" type="ORF">JTE90_003883</name>
</gene>
<accession>A0AAV6UIT3</accession>
<comment type="caution">
    <text evidence="1">The sequence shown here is derived from an EMBL/GenBank/DDBJ whole genome shotgun (WGS) entry which is preliminary data.</text>
</comment>
<dbReference type="AlphaFoldDB" id="A0AAV6UIT3"/>
<evidence type="ECO:0000313" key="1">
    <source>
        <dbReference type="EMBL" id="KAG8183536.1"/>
    </source>
</evidence>
<reference evidence="1 2" key="1">
    <citation type="journal article" date="2022" name="Nat. Ecol. Evol.">
        <title>A masculinizing supergene underlies an exaggerated male reproductive morph in a spider.</title>
        <authorList>
            <person name="Hendrickx F."/>
            <person name="De Corte Z."/>
            <person name="Sonet G."/>
            <person name="Van Belleghem S.M."/>
            <person name="Kostlbacher S."/>
            <person name="Vangestel C."/>
        </authorList>
    </citation>
    <scope>NUCLEOTIDE SEQUENCE [LARGE SCALE GENOMIC DNA]</scope>
    <source>
        <strain evidence="1">W744_W776</strain>
    </source>
</reference>
<dbReference type="PANTHER" id="PTHR31051">
    <property type="entry name" value="PROTEASOME ASSEMBLY CHAPERONE 3"/>
    <property type="match status" value="1"/>
</dbReference>
<dbReference type="GO" id="GO:0043248">
    <property type="term" value="P:proteasome assembly"/>
    <property type="evidence" value="ECO:0007669"/>
    <property type="project" value="InterPro"/>
</dbReference>
<dbReference type="Pfam" id="PF10178">
    <property type="entry name" value="PAC3"/>
    <property type="match status" value="1"/>
</dbReference>
<protein>
    <recommendedName>
        <fullName evidence="3">Proteasome assembly chaperone 3</fullName>
    </recommendedName>
</protein>
<dbReference type="Gene3D" id="3.30.230.90">
    <property type="match status" value="1"/>
</dbReference>
<sequence length="129" mass="14310">MTNTEKFKISTKTKRLTTCEKSIDVAVTEFKDKYFIIISETGKMGTLVQVSRETSGMETLFNSKVLFGKDEPETNAAACALTETCNLLKPVVFGFSMRNFSSSAVKDLKQVIDTMIEKPPKEATVNVIP</sequence>
<name>A0AAV6UIT3_9ARAC</name>
<evidence type="ECO:0000313" key="2">
    <source>
        <dbReference type="Proteomes" id="UP000827092"/>
    </source>
</evidence>
<dbReference type="Proteomes" id="UP000827092">
    <property type="component" value="Unassembled WGS sequence"/>
</dbReference>
<keyword evidence="2" id="KW-1185">Reference proteome</keyword>
<dbReference type="PANTHER" id="PTHR31051:SF1">
    <property type="entry name" value="PROTEASOME ASSEMBLY CHAPERONE 3"/>
    <property type="match status" value="1"/>
</dbReference>
<evidence type="ECO:0008006" key="3">
    <source>
        <dbReference type="Google" id="ProtNLM"/>
    </source>
</evidence>
<dbReference type="EMBL" id="JAFNEN010000414">
    <property type="protein sequence ID" value="KAG8183536.1"/>
    <property type="molecule type" value="Genomic_DNA"/>
</dbReference>